<dbReference type="GO" id="GO:0000156">
    <property type="term" value="F:phosphorelay response regulator activity"/>
    <property type="evidence" value="ECO:0007669"/>
    <property type="project" value="TreeGrafter"/>
</dbReference>
<dbReference type="SMART" id="SM00448">
    <property type="entry name" value="REC"/>
    <property type="match status" value="1"/>
</dbReference>
<evidence type="ECO:0000256" key="6">
    <source>
        <dbReference type="PROSITE-ProRule" id="PRU00169"/>
    </source>
</evidence>
<evidence type="ECO:0000256" key="3">
    <source>
        <dbReference type="ARBA" id="ARBA00023015"/>
    </source>
</evidence>
<keyword evidence="3" id="KW-0805">Transcription regulation</keyword>
<keyword evidence="4 7" id="KW-0238">DNA-binding</keyword>
<dbReference type="PROSITE" id="PS50110">
    <property type="entry name" value="RESPONSE_REGULATORY"/>
    <property type="match status" value="1"/>
</dbReference>
<dbReference type="GO" id="GO:0032993">
    <property type="term" value="C:protein-DNA complex"/>
    <property type="evidence" value="ECO:0007669"/>
    <property type="project" value="TreeGrafter"/>
</dbReference>
<accession>A0A8J3DA30</accession>
<evidence type="ECO:0000313" key="11">
    <source>
        <dbReference type="Proteomes" id="UP000642829"/>
    </source>
</evidence>
<evidence type="ECO:0000256" key="2">
    <source>
        <dbReference type="ARBA" id="ARBA00023012"/>
    </source>
</evidence>
<dbReference type="Pfam" id="PF00072">
    <property type="entry name" value="Response_reg"/>
    <property type="match status" value="1"/>
</dbReference>
<dbReference type="GO" id="GO:0006355">
    <property type="term" value="P:regulation of DNA-templated transcription"/>
    <property type="evidence" value="ECO:0007669"/>
    <property type="project" value="InterPro"/>
</dbReference>
<dbReference type="InterPro" id="IPR011006">
    <property type="entry name" value="CheY-like_superfamily"/>
</dbReference>
<gene>
    <name evidence="10" type="primary">phoB</name>
    <name evidence="10" type="ORF">GCM10007047_06460</name>
</gene>
<keyword evidence="5" id="KW-0804">Transcription</keyword>
<proteinExistence type="predicted"/>
<evidence type="ECO:0000256" key="1">
    <source>
        <dbReference type="ARBA" id="ARBA00022553"/>
    </source>
</evidence>
<dbReference type="FunFam" id="3.40.50.2300:FF:000001">
    <property type="entry name" value="DNA-binding response regulator PhoB"/>
    <property type="match status" value="1"/>
</dbReference>
<dbReference type="AlphaFoldDB" id="A0A8J3DA30"/>
<dbReference type="InterPro" id="IPR036388">
    <property type="entry name" value="WH-like_DNA-bd_sf"/>
</dbReference>
<dbReference type="SUPFAM" id="SSF46894">
    <property type="entry name" value="C-terminal effector domain of the bipartite response regulators"/>
    <property type="match status" value="1"/>
</dbReference>
<dbReference type="PANTHER" id="PTHR48111:SF1">
    <property type="entry name" value="TWO-COMPONENT RESPONSE REGULATOR ORR33"/>
    <property type="match status" value="1"/>
</dbReference>
<dbReference type="EMBL" id="BMXG01000003">
    <property type="protein sequence ID" value="GHB93674.1"/>
    <property type="molecule type" value="Genomic_DNA"/>
</dbReference>
<protein>
    <submittedName>
        <fullName evidence="10">DNA-binding response regulator</fullName>
    </submittedName>
</protein>
<dbReference type="InterPro" id="IPR016032">
    <property type="entry name" value="Sig_transdc_resp-reg_C-effctor"/>
</dbReference>
<feature type="domain" description="Response regulatory" evidence="8">
    <location>
        <begin position="9"/>
        <end position="125"/>
    </location>
</feature>
<evidence type="ECO:0000259" key="8">
    <source>
        <dbReference type="PROSITE" id="PS50110"/>
    </source>
</evidence>
<dbReference type="SUPFAM" id="SSF52172">
    <property type="entry name" value="CheY-like"/>
    <property type="match status" value="1"/>
</dbReference>
<evidence type="ECO:0000256" key="7">
    <source>
        <dbReference type="PROSITE-ProRule" id="PRU01091"/>
    </source>
</evidence>
<dbReference type="Gene3D" id="6.10.250.690">
    <property type="match status" value="1"/>
</dbReference>
<dbReference type="Gene3D" id="1.10.10.10">
    <property type="entry name" value="Winged helix-like DNA-binding domain superfamily/Winged helix DNA-binding domain"/>
    <property type="match status" value="1"/>
</dbReference>
<keyword evidence="2" id="KW-0902">Two-component regulatory system</keyword>
<keyword evidence="1 6" id="KW-0597">Phosphoprotein</keyword>
<dbReference type="GO" id="GO:0000976">
    <property type="term" value="F:transcription cis-regulatory region binding"/>
    <property type="evidence" value="ECO:0007669"/>
    <property type="project" value="TreeGrafter"/>
</dbReference>
<dbReference type="RefSeq" id="WP_189511809.1">
    <property type="nucleotide sequence ID" value="NZ_BMXG01000003.1"/>
</dbReference>
<dbReference type="PROSITE" id="PS51755">
    <property type="entry name" value="OMPR_PHOB"/>
    <property type="match status" value="1"/>
</dbReference>
<keyword evidence="11" id="KW-1185">Reference proteome</keyword>
<evidence type="ECO:0000313" key="10">
    <source>
        <dbReference type="EMBL" id="GHB93674.1"/>
    </source>
</evidence>
<feature type="modified residue" description="4-aspartylphosphate" evidence="6">
    <location>
        <position position="58"/>
    </location>
</feature>
<dbReference type="PANTHER" id="PTHR48111">
    <property type="entry name" value="REGULATOR OF RPOS"/>
    <property type="match status" value="1"/>
</dbReference>
<reference evidence="10" key="2">
    <citation type="submission" date="2020-09" db="EMBL/GenBank/DDBJ databases">
        <authorList>
            <person name="Sun Q."/>
            <person name="Kim S."/>
        </authorList>
    </citation>
    <scope>NUCLEOTIDE SEQUENCE</scope>
    <source>
        <strain evidence="10">KCTC 12870</strain>
    </source>
</reference>
<evidence type="ECO:0000256" key="5">
    <source>
        <dbReference type="ARBA" id="ARBA00023163"/>
    </source>
</evidence>
<dbReference type="Proteomes" id="UP000642829">
    <property type="component" value="Unassembled WGS sequence"/>
</dbReference>
<dbReference type="Gene3D" id="3.40.50.2300">
    <property type="match status" value="1"/>
</dbReference>
<dbReference type="CDD" id="cd00383">
    <property type="entry name" value="trans_reg_C"/>
    <property type="match status" value="1"/>
</dbReference>
<dbReference type="InterPro" id="IPR001789">
    <property type="entry name" value="Sig_transdc_resp-reg_receiver"/>
</dbReference>
<feature type="domain" description="OmpR/PhoB-type" evidence="9">
    <location>
        <begin position="137"/>
        <end position="233"/>
    </location>
</feature>
<dbReference type="InterPro" id="IPR039420">
    <property type="entry name" value="WalR-like"/>
</dbReference>
<evidence type="ECO:0000259" key="9">
    <source>
        <dbReference type="PROSITE" id="PS51755"/>
    </source>
</evidence>
<sequence>MMSQDGEKRILVVDDEPDVTELVEYKLRQAGFRVATINDPLLIMGRAREFQPDLIILDIMMPELSGIQICRMLRADPSMCDIPIVFLTARGEAEDRVKGLETGADDYIGKPFDSRELLLRVSAVLRRMERPSSDEPGNTLLISNVMLDVEKHRLTLSGTPVELTATEFKLLRLLMERKGRVQSREHLLVNVWNYEADIETRTVDTHIRRLREKLGPEAGIIETVRGVGYRAVDGH</sequence>
<dbReference type="Pfam" id="PF00486">
    <property type="entry name" value="Trans_reg_C"/>
    <property type="match status" value="1"/>
</dbReference>
<comment type="caution">
    <text evidence="10">The sequence shown here is derived from an EMBL/GenBank/DDBJ whole genome shotgun (WGS) entry which is preliminary data.</text>
</comment>
<dbReference type="InterPro" id="IPR001867">
    <property type="entry name" value="OmpR/PhoB-type_DNA-bd"/>
</dbReference>
<reference evidence="10" key="1">
    <citation type="journal article" date="2014" name="Int. J. Syst. Evol. Microbiol.">
        <title>Complete genome sequence of Corynebacterium casei LMG S-19264T (=DSM 44701T), isolated from a smear-ripened cheese.</title>
        <authorList>
            <consortium name="US DOE Joint Genome Institute (JGI-PGF)"/>
            <person name="Walter F."/>
            <person name="Albersmeier A."/>
            <person name="Kalinowski J."/>
            <person name="Ruckert C."/>
        </authorList>
    </citation>
    <scope>NUCLEOTIDE SEQUENCE</scope>
    <source>
        <strain evidence="10">KCTC 12870</strain>
    </source>
</reference>
<name>A0A8J3DA30_9BACT</name>
<evidence type="ECO:0000256" key="4">
    <source>
        <dbReference type="ARBA" id="ARBA00023125"/>
    </source>
</evidence>
<feature type="DNA-binding region" description="OmpR/PhoB-type" evidence="7">
    <location>
        <begin position="137"/>
        <end position="233"/>
    </location>
</feature>
<dbReference type="SMART" id="SM00862">
    <property type="entry name" value="Trans_reg_C"/>
    <property type="match status" value="1"/>
</dbReference>
<organism evidence="10 11">
    <name type="scientific">Cerasicoccus arenae</name>
    <dbReference type="NCBI Taxonomy" id="424488"/>
    <lineage>
        <taxon>Bacteria</taxon>
        <taxon>Pseudomonadati</taxon>
        <taxon>Verrucomicrobiota</taxon>
        <taxon>Opitutia</taxon>
        <taxon>Puniceicoccales</taxon>
        <taxon>Cerasicoccaceae</taxon>
        <taxon>Cerasicoccus</taxon>
    </lineage>
</organism>
<dbReference type="GO" id="GO:0005829">
    <property type="term" value="C:cytosol"/>
    <property type="evidence" value="ECO:0007669"/>
    <property type="project" value="TreeGrafter"/>
</dbReference>